<dbReference type="Gramene" id="Jr04_00110_p1">
    <property type="protein sequence ID" value="cds.Jr04_00110_p1"/>
    <property type="gene ID" value="Jr04_00110"/>
</dbReference>
<dbReference type="Proteomes" id="UP000235220">
    <property type="component" value="Chromosome 4"/>
</dbReference>
<dbReference type="RefSeq" id="XP_018819276.1">
    <property type="nucleotide sequence ID" value="XM_018963731.2"/>
</dbReference>
<dbReference type="EC" id="3.2.1.78" evidence="3"/>
<dbReference type="InterPro" id="IPR017853">
    <property type="entry name" value="GH"/>
</dbReference>
<gene>
    <name evidence="9" type="primary">LOC108989946</name>
</gene>
<dbReference type="AlphaFoldDB" id="A0A2I4EIQ2"/>
<keyword evidence="8" id="KW-1185">Reference proteome</keyword>
<reference evidence="9" key="1">
    <citation type="submission" date="2025-08" db="UniProtKB">
        <authorList>
            <consortium name="RefSeq"/>
        </authorList>
    </citation>
    <scope>IDENTIFICATION</scope>
    <source>
        <tissue evidence="9">Leaves</tissue>
    </source>
</reference>
<dbReference type="SUPFAM" id="SSF51445">
    <property type="entry name" value="(Trans)glycosidases"/>
    <property type="match status" value="1"/>
</dbReference>
<protein>
    <recommendedName>
        <fullName evidence="3">mannan endo-1,4-beta-mannosidase</fullName>
        <ecNumber evidence="3">3.2.1.78</ecNumber>
    </recommendedName>
</protein>
<dbReference type="InterPro" id="IPR001547">
    <property type="entry name" value="Glyco_hydro_5"/>
</dbReference>
<evidence type="ECO:0000259" key="7">
    <source>
        <dbReference type="Pfam" id="PF26410"/>
    </source>
</evidence>
<evidence type="ECO:0000256" key="2">
    <source>
        <dbReference type="ARBA" id="ARBA00005641"/>
    </source>
</evidence>
<dbReference type="Pfam" id="PF26410">
    <property type="entry name" value="GH5_mannosidase"/>
    <property type="match status" value="1"/>
</dbReference>
<accession>A0A2I4EIQ2</accession>
<feature type="compositionally biased region" description="Polar residues" evidence="6">
    <location>
        <begin position="13"/>
        <end position="22"/>
    </location>
</feature>
<dbReference type="PANTHER" id="PTHR31451:SF54">
    <property type="entry name" value="MANNAN ENDO-1,4-BETA-MANNOSIDASE 6"/>
    <property type="match status" value="1"/>
</dbReference>
<sequence length="130" mass="14509">MGEEEDGRPPRPSTSISGTQGYYGNVNPYNLPYMLPPNPYPYPYPHPNPYAWGSQHLPLPPFGTTMSSPLSSNPEELRRCEDTTQALDFVVSEAKKYKIRLILSLSNNWDAYGGKGQYVKWGKAAGLNLT</sequence>
<organism evidence="8 9">
    <name type="scientific">Juglans regia</name>
    <name type="common">English walnut</name>
    <dbReference type="NCBI Taxonomy" id="51240"/>
    <lineage>
        <taxon>Eukaryota</taxon>
        <taxon>Viridiplantae</taxon>
        <taxon>Streptophyta</taxon>
        <taxon>Embryophyta</taxon>
        <taxon>Tracheophyta</taxon>
        <taxon>Spermatophyta</taxon>
        <taxon>Magnoliopsida</taxon>
        <taxon>eudicotyledons</taxon>
        <taxon>Gunneridae</taxon>
        <taxon>Pentapetalae</taxon>
        <taxon>rosids</taxon>
        <taxon>fabids</taxon>
        <taxon>Fagales</taxon>
        <taxon>Juglandaceae</taxon>
        <taxon>Juglans</taxon>
    </lineage>
</organism>
<evidence type="ECO:0000256" key="6">
    <source>
        <dbReference type="SAM" id="MobiDB-lite"/>
    </source>
</evidence>
<dbReference type="PANTHER" id="PTHR31451">
    <property type="match status" value="1"/>
</dbReference>
<evidence type="ECO:0000313" key="9">
    <source>
        <dbReference type="RefSeq" id="XP_018819276.1"/>
    </source>
</evidence>
<comment type="similarity">
    <text evidence="2">Belongs to the glycosyl hydrolase 5 (cellulase A) family.</text>
</comment>
<evidence type="ECO:0000313" key="8">
    <source>
        <dbReference type="Proteomes" id="UP000235220"/>
    </source>
</evidence>
<keyword evidence="4" id="KW-0378">Hydrolase</keyword>
<evidence type="ECO:0000256" key="5">
    <source>
        <dbReference type="ARBA" id="ARBA00023295"/>
    </source>
</evidence>
<dbReference type="InterPro" id="IPR045053">
    <property type="entry name" value="MAN-like"/>
</dbReference>
<dbReference type="GeneID" id="108989946"/>
<name>A0A2I4EIQ2_JUGRE</name>
<proteinExistence type="inferred from homology"/>
<feature type="domain" description="Glycoside hydrolase family 5" evidence="7">
    <location>
        <begin position="81"/>
        <end position="123"/>
    </location>
</feature>
<dbReference type="GO" id="GO:0016985">
    <property type="term" value="F:mannan endo-1,4-beta-mannosidase activity"/>
    <property type="evidence" value="ECO:0007669"/>
    <property type="project" value="UniProtKB-EC"/>
</dbReference>
<evidence type="ECO:0000256" key="4">
    <source>
        <dbReference type="ARBA" id="ARBA00022801"/>
    </source>
</evidence>
<keyword evidence="5" id="KW-0326">Glycosidase</keyword>
<evidence type="ECO:0000256" key="1">
    <source>
        <dbReference type="ARBA" id="ARBA00001678"/>
    </source>
</evidence>
<evidence type="ECO:0000256" key="3">
    <source>
        <dbReference type="ARBA" id="ARBA00012706"/>
    </source>
</evidence>
<dbReference type="Gene3D" id="3.20.20.80">
    <property type="entry name" value="Glycosidases"/>
    <property type="match status" value="1"/>
</dbReference>
<feature type="region of interest" description="Disordered" evidence="6">
    <location>
        <begin position="1"/>
        <end position="22"/>
    </location>
</feature>
<comment type="catalytic activity">
    <reaction evidence="1">
        <text>Random hydrolysis of (1-&gt;4)-beta-D-mannosidic linkages in mannans, galactomannans and glucomannans.</text>
        <dbReference type="EC" id="3.2.1.78"/>
    </reaction>
</comment>